<keyword evidence="13" id="KW-1185">Reference proteome</keyword>
<keyword evidence="6" id="KW-0206">Cytoskeleton</keyword>
<evidence type="ECO:0000256" key="5">
    <source>
        <dbReference type="ARBA" id="ARBA00023054"/>
    </source>
</evidence>
<evidence type="ECO:0000256" key="9">
    <source>
        <dbReference type="SAM" id="MobiDB-lite"/>
    </source>
</evidence>
<dbReference type="OrthoDB" id="6351660at2759"/>
<keyword evidence="7" id="KW-0966">Cell projection</keyword>
<feature type="region of interest" description="Disordered" evidence="9">
    <location>
        <begin position="768"/>
        <end position="792"/>
    </location>
</feature>
<organism evidence="11 13">
    <name type="scientific">Dinothrombium tinctorium</name>
    <dbReference type="NCBI Taxonomy" id="1965070"/>
    <lineage>
        <taxon>Eukaryota</taxon>
        <taxon>Metazoa</taxon>
        <taxon>Ecdysozoa</taxon>
        <taxon>Arthropoda</taxon>
        <taxon>Chelicerata</taxon>
        <taxon>Arachnida</taxon>
        <taxon>Acari</taxon>
        <taxon>Acariformes</taxon>
        <taxon>Trombidiformes</taxon>
        <taxon>Prostigmata</taxon>
        <taxon>Anystina</taxon>
        <taxon>Parasitengona</taxon>
        <taxon>Trombidioidea</taxon>
        <taxon>Trombidiidae</taxon>
        <taxon>Dinothrombium</taxon>
    </lineage>
</organism>
<dbReference type="EMBL" id="NCKU01000166">
    <property type="protein sequence ID" value="RWS16795.1"/>
    <property type="molecule type" value="Genomic_DNA"/>
</dbReference>
<feature type="compositionally biased region" description="Basic and acidic residues" evidence="9">
    <location>
        <begin position="587"/>
        <end position="598"/>
    </location>
</feature>
<dbReference type="Gene3D" id="1.10.287.1490">
    <property type="match status" value="1"/>
</dbReference>
<evidence type="ECO:0000256" key="7">
    <source>
        <dbReference type="ARBA" id="ARBA00023273"/>
    </source>
</evidence>
<dbReference type="GO" id="GO:1905349">
    <property type="term" value="P:ciliary transition zone assembly"/>
    <property type="evidence" value="ECO:0007669"/>
    <property type="project" value="TreeGrafter"/>
</dbReference>
<dbReference type="InterPro" id="IPR026201">
    <property type="entry name" value="Cep290"/>
</dbReference>
<feature type="region of interest" description="Disordered" evidence="9">
    <location>
        <begin position="587"/>
        <end position="686"/>
    </location>
</feature>
<evidence type="ECO:0000313" key="10">
    <source>
        <dbReference type="EMBL" id="RWS14830.1"/>
    </source>
</evidence>
<dbReference type="AlphaFoldDB" id="A0A3S3PUV4"/>
<comment type="caution">
    <text evidence="11">The sequence shown here is derived from an EMBL/GenBank/DDBJ whole genome shotgun (WGS) entry which is preliminary data.</text>
</comment>
<evidence type="ECO:0000256" key="4">
    <source>
        <dbReference type="ARBA" id="ARBA00022794"/>
    </source>
</evidence>
<evidence type="ECO:0000256" key="3">
    <source>
        <dbReference type="ARBA" id="ARBA00022490"/>
    </source>
</evidence>
<feature type="compositionally biased region" description="Basic and acidic residues" evidence="9">
    <location>
        <begin position="644"/>
        <end position="672"/>
    </location>
</feature>
<keyword evidence="4" id="KW-0970">Cilium biogenesis/degradation</keyword>
<gene>
    <name evidence="12" type="ORF">B4U79_16368</name>
    <name evidence="11" type="ORF">B4U79_16378</name>
    <name evidence="10" type="ORF">B4U79_17264</name>
</gene>
<sequence>MQVKALQADVAIEELEEMAKKQDKNEIETLRKEVEIYKQHLSSSEEKNALEKLKEYNEKMDELNKQLETKNNDLSKAKRRVSDLERKLEVSDKEIEFLKEEIDSLKDEIESQRQGINEHLSESQDPFDKLREKNKQIQLLLDETNAMEAANAELAKQVKSLREQLKSESAKSKSNENEAQSMRQQLTEIQAINEMLVKEKEFLLKETQHLRDLLDNYEREDDIIASKFSEKVDKLLLVLNSKDEQIASLKAKIAQLHLKANSSAGVVGGGGGTEPNRDALLKEIDAKNAEIDSLKKRLHAESELVKSDANIGVELKQVQKERNDLRETLAKLEEELRVKDEELLALRKRNLMYERGEYGLYEALQEVKQLKRELNARDQNIEELVKQLNELNLELNDTQDELDYIRESAQHNFLEPSVDSKNRRNLNDKLKILQLQKAIVKLEDEKISATEELRQLKSHLTGNGKSKNASLLQHLEQLKDENKQLELGMKEILMGIRESDAKSDVVIECPSLERLCQLLESRSLSSKLTNVIALKAELDLLRGHNQQLRMELKRIRAEHLKLIKIYTNDVLNESPSEEIVIKPVDSEKLRDVSEKDSSSDVSSAEMSKQIESREEEATVSEQESDSSRAEEIKPQPLPRRRLSKQLEDKQMQTELENVEKSSTKREQQKEQSEISIQTESPTLTDRKCSRCQRISPDFYTLLNHINKLEQTVIASEDKFIQQIDFLQEENDKLKETLKNREFETISDKYDEIKTPSEEDFQLNNNFESTEEQSANDNSTAETSTEVIAETSSDPPKSAALILETIINCLKTRIDHKDNALKQYENLLQQTQENFEQKMAKMIEDQRQMSEKELRPFDFSEIIDNSELRTALEKCVQELESCKNEYKRNIERLQSERSDEKLRMKQLEEENDKLRLKSSINKYVQLRKQIEKLENECNEKQKTIEKLQKSLRDERTMRVAIRASSSSAPRPTRSEWSENEVANLQQKLNEANSELSKCKQTIKELEIKRWDLEKKLSETSESFRLKLKEKCEEILKLECDLKKLKKLFAKFEKEKSVTAIDDHHQKQQVEADNRLVYEISKLENEKLELEAKIDEYERELAELKANESELRILLSECLRREKLSTISEDNRVNSDEQLTKLLQENAQLKVELRMTEYELRRKNSCQF</sequence>
<evidence type="ECO:0000256" key="8">
    <source>
        <dbReference type="SAM" id="Coils"/>
    </source>
</evidence>
<dbReference type="GO" id="GO:1905515">
    <property type="term" value="P:non-motile cilium assembly"/>
    <property type="evidence" value="ECO:0007669"/>
    <property type="project" value="TreeGrafter"/>
</dbReference>
<dbReference type="EMBL" id="NCKU01000612">
    <property type="protein sequence ID" value="RWS14830.1"/>
    <property type="molecule type" value="Genomic_DNA"/>
</dbReference>
<dbReference type="Proteomes" id="UP000285301">
    <property type="component" value="Unassembled WGS sequence"/>
</dbReference>
<evidence type="ECO:0000256" key="6">
    <source>
        <dbReference type="ARBA" id="ARBA00023212"/>
    </source>
</evidence>
<feature type="coiled-coil region" evidence="8">
    <location>
        <begin position="20"/>
        <end position="495"/>
    </location>
</feature>
<dbReference type="STRING" id="1965070.A0A3S3PUV4"/>
<dbReference type="EMBL" id="NCKU01000165">
    <property type="protein sequence ID" value="RWS16799.1"/>
    <property type="molecule type" value="Genomic_DNA"/>
</dbReference>
<evidence type="ECO:0000313" key="11">
    <source>
        <dbReference type="EMBL" id="RWS16795.1"/>
    </source>
</evidence>
<feature type="coiled-coil region" evidence="8">
    <location>
        <begin position="806"/>
        <end position="840"/>
    </location>
</feature>
<proteinExistence type="predicted"/>
<evidence type="ECO:0000313" key="13">
    <source>
        <dbReference type="Proteomes" id="UP000285301"/>
    </source>
</evidence>
<dbReference type="PANTHER" id="PTHR18879:SF20">
    <property type="entry name" value="CENTROSOMAL PROTEIN OF 290 KDA"/>
    <property type="match status" value="1"/>
</dbReference>
<reference evidence="11 13" key="1">
    <citation type="journal article" date="2018" name="Gigascience">
        <title>Genomes of trombidid mites reveal novel predicted allergens and laterally-transferred genes associated with secondary metabolism.</title>
        <authorList>
            <person name="Dong X."/>
            <person name="Chaisiri K."/>
            <person name="Xia D."/>
            <person name="Armstrong S.D."/>
            <person name="Fang Y."/>
            <person name="Donnelly M.J."/>
            <person name="Kadowaki T."/>
            <person name="McGarry J.W."/>
            <person name="Darby A.C."/>
            <person name="Makepeace B.L."/>
        </authorList>
    </citation>
    <scope>NUCLEOTIDE SEQUENCE [LARGE SCALE GENOMIC DNA]</scope>
    <source>
        <strain evidence="11">UoL-WK</strain>
    </source>
</reference>
<evidence type="ECO:0000313" key="12">
    <source>
        <dbReference type="EMBL" id="RWS16799.1"/>
    </source>
</evidence>
<feature type="coiled-coil region" evidence="8">
    <location>
        <begin position="1078"/>
        <end position="1157"/>
    </location>
</feature>
<protein>
    <submittedName>
        <fullName evidence="11">Centrosomal protein of 290 kDa-like protein</fullName>
    </submittedName>
</protein>
<keyword evidence="5 8" id="KW-0175">Coiled coil</keyword>
<evidence type="ECO:0000256" key="2">
    <source>
        <dbReference type="ARBA" id="ARBA00004300"/>
    </source>
</evidence>
<accession>A0A3S3PUV4</accession>
<dbReference type="GO" id="GO:0034451">
    <property type="term" value="C:centriolar satellite"/>
    <property type="evidence" value="ECO:0007669"/>
    <property type="project" value="TreeGrafter"/>
</dbReference>
<dbReference type="GO" id="GO:0097711">
    <property type="term" value="P:ciliary basal body-plasma membrane docking"/>
    <property type="evidence" value="ECO:0007669"/>
    <property type="project" value="TreeGrafter"/>
</dbReference>
<feature type="coiled-coil region" evidence="8">
    <location>
        <begin position="716"/>
        <end position="743"/>
    </location>
</feature>
<evidence type="ECO:0000256" key="1">
    <source>
        <dbReference type="ARBA" id="ARBA00004120"/>
    </source>
</evidence>
<name>A0A3S3PUV4_9ACAR</name>
<dbReference type="PANTHER" id="PTHR18879">
    <property type="entry name" value="CENTROSOMAL PROTEIN OF 290 KDA"/>
    <property type="match status" value="1"/>
</dbReference>
<reference evidence="11" key="2">
    <citation type="submission" date="2018-11" db="EMBL/GenBank/DDBJ databases">
        <title>Trombidioid mite genomics.</title>
        <authorList>
            <person name="Dong X."/>
        </authorList>
    </citation>
    <scope>NUCLEOTIDE SEQUENCE</scope>
    <source>
        <strain evidence="11">UoL-WK</strain>
    </source>
</reference>
<comment type="subcellular location">
    <subcellularLocation>
        <location evidence="1">Cytoplasm</location>
        <location evidence="1">Cytoskeleton</location>
        <location evidence="1">Cilium basal body</location>
    </subcellularLocation>
    <subcellularLocation>
        <location evidence="2">Cytoplasm</location>
        <location evidence="2">Cytoskeleton</location>
        <location evidence="2">Microtubule organizing center</location>
        <location evidence="2">Centrosome</location>
    </subcellularLocation>
</comment>
<keyword evidence="3" id="KW-0963">Cytoplasm</keyword>
<dbReference type="GO" id="GO:0035869">
    <property type="term" value="C:ciliary transition zone"/>
    <property type="evidence" value="ECO:0007669"/>
    <property type="project" value="TreeGrafter"/>
</dbReference>
<feature type="coiled-coil region" evidence="8">
    <location>
        <begin position="864"/>
        <end position="1053"/>
    </location>
</feature>